<dbReference type="Pfam" id="PF12146">
    <property type="entry name" value="Hydrolase_4"/>
    <property type="match status" value="1"/>
</dbReference>
<keyword evidence="1" id="KW-0732">Signal</keyword>
<dbReference type="STRING" id="30732.ENSOMEP00000006185"/>
<feature type="signal peptide" evidence="1">
    <location>
        <begin position="1"/>
        <end position="29"/>
    </location>
</feature>
<dbReference type="Proteomes" id="UP000261560">
    <property type="component" value="Unplaced"/>
</dbReference>
<reference evidence="3" key="2">
    <citation type="submission" date="2025-09" db="UniProtKB">
        <authorList>
            <consortium name="Ensembl"/>
        </authorList>
    </citation>
    <scope>IDENTIFICATION</scope>
</reference>
<evidence type="ECO:0000259" key="2">
    <source>
        <dbReference type="Pfam" id="PF12146"/>
    </source>
</evidence>
<evidence type="ECO:0000313" key="3">
    <source>
        <dbReference type="Ensembl" id="ENSOMEP00000006185.1"/>
    </source>
</evidence>
<sequence>VSTQSSSRSTCSSSAILLSLLILIPVTNSQMHSQTNPALVFIVHGAGEHCGPYDEIAQRLKELSLLVFAHDHVGHGQSEGERMNIKDFQIYIRDSWQHIDLMKSRHPDLPVFIVGHSMGGAISILTACERPSEISGVVLIGPMVQMNPESATPFKVFVAKLLNHMMPSLTLGSIESKWVSRDKTQVGASCTYMCVFEPVSMLLLHVMEYASNTDVVQNGMCKVSWDKHACHYVEPFLDNSRMKSTLKKNMVCINITCVTCCSDHRRAETDTKSRPQVGSGLRVADQNHILLLLCMLQRGSFILPVTAKGRQNKLKSLQISHTL</sequence>
<accession>A0A3B3BL08</accession>
<dbReference type="SUPFAM" id="SSF53474">
    <property type="entry name" value="alpha/beta-Hydrolases"/>
    <property type="match status" value="1"/>
</dbReference>
<dbReference type="InterPro" id="IPR029058">
    <property type="entry name" value="AB_hydrolase_fold"/>
</dbReference>
<evidence type="ECO:0000313" key="4">
    <source>
        <dbReference type="Proteomes" id="UP000261560"/>
    </source>
</evidence>
<dbReference type="PRINTS" id="PR00111">
    <property type="entry name" value="ABHYDROLASE"/>
</dbReference>
<dbReference type="PaxDb" id="30732-ENSOMEP00000006185"/>
<feature type="chain" id="PRO_5017339067" description="Serine aminopeptidase S33 domain-containing protein" evidence="1">
    <location>
        <begin position="30"/>
        <end position="323"/>
    </location>
</feature>
<organism evidence="3 4">
    <name type="scientific">Oryzias melastigma</name>
    <name type="common">Marine medaka</name>
    <dbReference type="NCBI Taxonomy" id="30732"/>
    <lineage>
        <taxon>Eukaryota</taxon>
        <taxon>Metazoa</taxon>
        <taxon>Chordata</taxon>
        <taxon>Craniata</taxon>
        <taxon>Vertebrata</taxon>
        <taxon>Euteleostomi</taxon>
        <taxon>Actinopterygii</taxon>
        <taxon>Neopterygii</taxon>
        <taxon>Teleostei</taxon>
        <taxon>Neoteleostei</taxon>
        <taxon>Acanthomorphata</taxon>
        <taxon>Ovalentaria</taxon>
        <taxon>Atherinomorphae</taxon>
        <taxon>Beloniformes</taxon>
        <taxon>Adrianichthyidae</taxon>
        <taxon>Oryziinae</taxon>
        <taxon>Oryzias</taxon>
    </lineage>
</organism>
<dbReference type="AlphaFoldDB" id="A0A3B3BL08"/>
<protein>
    <recommendedName>
        <fullName evidence="2">Serine aminopeptidase S33 domain-containing protein</fullName>
    </recommendedName>
</protein>
<dbReference type="Gene3D" id="3.40.50.1820">
    <property type="entry name" value="alpha/beta hydrolase"/>
    <property type="match status" value="1"/>
</dbReference>
<dbReference type="Ensembl" id="ENSOMET00000006231.1">
    <property type="protein sequence ID" value="ENSOMEP00000006185.1"/>
    <property type="gene ID" value="ENSOMEG00000007248.1"/>
</dbReference>
<name>A0A3B3BL08_ORYME</name>
<dbReference type="GeneTree" id="ENSGT00390000011364"/>
<dbReference type="InterPro" id="IPR051044">
    <property type="entry name" value="MAG_DAG_Lipase"/>
</dbReference>
<feature type="domain" description="Serine aminopeptidase S33" evidence="2">
    <location>
        <begin position="38"/>
        <end position="187"/>
    </location>
</feature>
<reference evidence="3" key="1">
    <citation type="submission" date="2025-08" db="UniProtKB">
        <authorList>
            <consortium name="Ensembl"/>
        </authorList>
    </citation>
    <scope>IDENTIFICATION</scope>
</reference>
<keyword evidence="4" id="KW-1185">Reference proteome</keyword>
<dbReference type="InterPro" id="IPR022742">
    <property type="entry name" value="Hydrolase_4"/>
</dbReference>
<dbReference type="PANTHER" id="PTHR11614">
    <property type="entry name" value="PHOSPHOLIPASE-RELATED"/>
    <property type="match status" value="1"/>
</dbReference>
<dbReference type="InterPro" id="IPR000073">
    <property type="entry name" value="AB_hydrolase_1"/>
</dbReference>
<evidence type="ECO:0000256" key="1">
    <source>
        <dbReference type="SAM" id="SignalP"/>
    </source>
</evidence>
<proteinExistence type="predicted"/>